<protein>
    <recommendedName>
        <fullName evidence="3">Lipoprotein</fullName>
    </recommendedName>
</protein>
<proteinExistence type="predicted"/>
<name>A0ABY0L8T6_9FLAO</name>
<keyword evidence="2" id="KW-1185">Reference proteome</keyword>
<sequence length="190" mass="22430">MKKKYFLIAVITIILFGCNNSKKEDIKYEKVVEKEFHPFFDSDEIDHYYVNYTLKNVLDFIDKDRTSKRNKEFSDLFMGYYPNSIPKKDFVKTLLSYGYKKSKLTIRQQKEVENVFSAKDSLQMSAYACVAEYRDIFIFKKKKKTIGIAKICFKCGRFQIVGSKLETEGFGLWSDLKKLHNIVRPNEKKT</sequence>
<evidence type="ECO:0000313" key="2">
    <source>
        <dbReference type="Proteomes" id="UP000199307"/>
    </source>
</evidence>
<dbReference type="Proteomes" id="UP000199307">
    <property type="component" value="Unassembled WGS sequence"/>
</dbReference>
<comment type="caution">
    <text evidence="1">The sequence shown here is derived from an EMBL/GenBank/DDBJ whole genome shotgun (WGS) entry which is preliminary data.</text>
</comment>
<gene>
    <name evidence="1" type="ORF">SAMN02927916_0684</name>
</gene>
<dbReference type="EMBL" id="FMVC01000001">
    <property type="protein sequence ID" value="SCX89150.1"/>
    <property type="molecule type" value="Genomic_DNA"/>
</dbReference>
<evidence type="ECO:0000313" key="1">
    <source>
        <dbReference type="EMBL" id="SCX89150.1"/>
    </source>
</evidence>
<reference evidence="1 2" key="1">
    <citation type="submission" date="2016-10" db="EMBL/GenBank/DDBJ databases">
        <authorList>
            <person name="Varghese N."/>
            <person name="Submissions S."/>
        </authorList>
    </citation>
    <scope>NUCLEOTIDE SEQUENCE [LARGE SCALE GENOMIC DNA]</scope>
    <source>
        <strain evidence="1 2">CGMCC 1.6859</strain>
    </source>
</reference>
<dbReference type="RefSeq" id="WP_091128765.1">
    <property type="nucleotide sequence ID" value="NZ_CP086234.1"/>
</dbReference>
<accession>A0ABY0L8T6</accession>
<evidence type="ECO:0008006" key="3">
    <source>
        <dbReference type="Google" id="ProtNLM"/>
    </source>
</evidence>
<organism evidence="1 2">
    <name type="scientific">Flavobacterium anhuiense</name>
    <dbReference type="NCBI Taxonomy" id="459526"/>
    <lineage>
        <taxon>Bacteria</taxon>
        <taxon>Pseudomonadati</taxon>
        <taxon>Bacteroidota</taxon>
        <taxon>Flavobacteriia</taxon>
        <taxon>Flavobacteriales</taxon>
        <taxon>Flavobacteriaceae</taxon>
        <taxon>Flavobacterium</taxon>
    </lineage>
</organism>